<dbReference type="InterPro" id="IPR050325">
    <property type="entry name" value="Prot/Nucl_acid_deglycase"/>
</dbReference>
<sequence length="181" mass="19721">MKKVAVIFANGFEEIEALSIVDVLRRADIDALSVGLEKKNVTGAHGVELKTDMVLDDLKVEEFEMIILPGGLPGAKHLAQSEKLGVVLREFDTNNLKIGAICAAPWALSTAGVLKSSYTCYPGFEAEVKHKGYVSDVNVVKDQNIITSRGPATAMEFALEVVKELRGEARYQEVKNGLLFK</sequence>
<protein>
    <submittedName>
        <fullName evidence="2">DJ-1 family protein</fullName>
    </submittedName>
</protein>
<dbReference type="CDD" id="cd03135">
    <property type="entry name" value="GATase1_DJ-1"/>
    <property type="match status" value="1"/>
</dbReference>
<name>A0A128EF21_9BACT</name>
<dbReference type="PANTHER" id="PTHR48094:SF12">
    <property type="entry name" value="PARKINSON DISEASE PROTEIN 7 HOMOLOG"/>
    <property type="match status" value="1"/>
</dbReference>
<dbReference type="NCBIfam" id="TIGR01383">
    <property type="entry name" value="not_thiJ"/>
    <property type="match status" value="1"/>
</dbReference>
<dbReference type="EMBL" id="FIZP01000003">
    <property type="protein sequence ID" value="CZE47509.1"/>
    <property type="molecule type" value="Genomic_DNA"/>
</dbReference>
<accession>A0A128EF21</accession>
<evidence type="ECO:0000313" key="2">
    <source>
        <dbReference type="EMBL" id="CZE47509.1"/>
    </source>
</evidence>
<dbReference type="InterPro" id="IPR002818">
    <property type="entry name" value="DJ-1/PfpI"/>
</dbReference>
<feature type="domain" description="DJ-1/PfpI" evidence="1">
    <location>
        <begin position="2"/>
        <end position="164"/>
    </location>
</feature>
<keyword evidence="3" id="KW-1185">Reference proteome</keyword>
<dbReference type="AlphaFoldDB" id="A0A128EF21"/>
<dbReference type="PANTHER" id="PTHR48094">
    <property type="entry name" value="PROTEIN/NUCLEIC ACID DEGLYCASE DJ-1-RELATED"/>
    <property type="match status" value="1"/>
</dbReference>
<evidence type="ECO:0000313" key="3">
    <source>
        <dbReference type="Proteomes" id="UP000069632"/>
    </source>
</evidence>
<gene>
    <name evidence="2" type="primary">yajL</name>
    <name evidence="2" type="ORF">ERS672216_00934</name>
</gene>
<organism evidence="2 3">
    <name type="scientific">Campylobacter geochelonis</name>
    <dbReference type="NCBI Taxonomy" id="1780362"/>
    <lineage>
        <taxon>Bacteria</taxon>
        <taxon>Pseudomonadati</taxon>
        <taxon>Campylobacterota</taxon>
        <taxon>Epsilonproteobacteria</taxon>
        <taxon>Campylobacterales</taxon>
        <taxon>Campylobacteraceae</taxon>
        <taxon>Campylobacter</taxon>
    </lineage>
</organism>
<dbReference type="RefSeq" id="WP_075531933.1">
    <property type="nucleotide sequence ID" value="NZ_CP053844.1"/>
</dbReference>
<dbReference type="SUPFAM" id="SSF52317">
    <property type="entry name" value="Class I glutamine amidotransferase-like"/>
    <property type="match status" value="1"/>
</dbReference>
<dbReference type="InterPro" id="IPR006287">
    <property type="entry name" value="DJ-1"/>
</dbReference>
<dbReference type="Proteomes" id="UP000069632">
    <property type="component" value="Unassembled WGS sequence"/>
</dbReference>
<dbReference type="InterPro" id="IPR029062">
    <property type="entry name" value="Class_I_gatase-like"/>
</dbReference>
<reference evidence="2 3" key="1">
    <citation type="submission" date="2016-02" db="EMBL/GenBank/DDBJ databases">
        <authorList>
            <consortium name="Pathogen Informatics"/>
        </authorList>
    </citation>
    <scope>NUCLEOTIDE SEQUENCE [LARGE SCALE GENOMIC DNA]</scope>
    <source>
        <strain evidence="2 3">RC20</strain>
    </source>
</reference>
<dbReference type="OrthoDB" id="9792284at2"/>
<dbReference type="GO" id="GO:0005737">
    <property type="term" value="C:cytoplasm"/>
    <property type="evidence" value="ECO:0007669"/>
    <property type="project" value="TreeGrafter"/>
</dbReference>
<evidence type="ECO:0000259" key="1">
    <source>
        <dbReference type="Pfam" id="PF01965"/>
    </source>
</evidence>
<proteinExistence type="predicted"/>
<dbReference type="Gene3D" id="3.40.50.880">
    <property type="match status" value="1"/>
</dbReference>
<dbReference type="Pfam" id="PF01965">
    <property type="entry name" value="DJ-1_PfpI"/>
    <property type="match status" value="1"/>
</dbReference>